<protein>
    <submittedName>
        <fullName evidence="4">ScyD/ScyE family protein</fullName>
    </submittedName>
</protein>
<evidence type="ECO:0000313" key="5">
    <source>
        <dbReference type="Proteomes" id="UP000604661"/>
    </source>
</evidence>
<evidence type="ECO:0000256" key="1">
    <source>
        <dbReference type="SAM" id="MobiDB-lite"/>
    </source>
</evidence>
<feature type="signal peptide" evidence="2">
    <location>
        <begin position="1"/>
        <end position="26"/>
    </location>
</feature>
<dbReference type="InterPro" id="IPR011042">
    <property type="entry name" value="6-blade_b-propeller_TolB-like"/>
</dbReference>
<feature type="compositionally biased region" description="Pro residues" evidence="1">
    <location>
        <begin position="226"/>
        <end position="236"/>
    </location>
</feature>
<keyword evidence="5" id="KW-1185">Reference proteome</keyword>
<dbReference type="Proteomes" id="UP000604661">
    <property type="component" value="Unassembled WGS sequence"/>
</dbReference>
<name>A0ABR8F2Q9_NOSLI</name>
<dbReference type="InterPro" id="IPR013424">
    <property type="entry name" value="Ice-binding_C"/>
</dbReference>
<dbReference type="RefSeq" id="WP_190894198.1">
    <property type="nucleotide sequence ID" value="NZ_JACJTE010000043.1"/>
</dbReference>
<dbReference type="NCBIfam" id="NF033206">
    <property type="entry name" value="ScyE_fam"/>
    <property type="match status" value="1"/>
</dbReference>
<dbReference type="Gene3D" id="2.120.10.30">
    <property type="entry name" value="TolB, C-terminal domain"/>
    <property type="match status" value="1"/>
</dbReference>
<accession>A0ABR8F2Q9</accession>
<keyword evidence="2" id="KW-0732">Signal</keyword>
<evidence type="ECO:0000259" key="3">
    <source>
        <dbReference type="Pfam" id="PF07589"/>
    </source>
</evidence>
<dbReference type="SUPFAM" id="SSF101898">
    <property type="entry name" value="NHL repeat"/>
    <property type="match status" value="1"/>
</dbReference>
<comment type="caution">
    <text evidence="4">The sequence shown here is derived from an EMBL/GenBank/DDBJ whole genome shotgun (WGS) entry which is preliminary data.</text>
</comment>
<gene>
    <name evidence="4" type="ORF">H6G95_26755</name>
</gene>
<evidence type="ECO:0000256" key="2">
    <source>
        <dbReference type="SAM" id="SignalP"/>
    </source>
</evidence>
<proteinExistence type="predicted"/>
<reference evidence="4 5" key="1">
    <citation type="journal article" date="2020" name="ISME J.">
        <title>Comparative genomics reveals insights into cyanobacterial evolution and habitat adaptation.</title>
        <authorList>
            <person name="Chen M.Y."/>
            <person name="Teng W.K."/>
            <person name="Zhao L."/>
            <person name="Hu C.X."/>
            <person name="Zhou Y.K."/>
            <person name="Han B.P."/>
            <person name="Song L.R."/>
            <person name="Shu W.S."/>
        </authorList>
    </citation>
    <scope>NUCLEOTIDE SEQUENCE [LARGE SCALE GENOMIC DNA]</scope>
    <source>
        <strain evidence="4 5">FACHB-391</strain>
    </source>
</reference>
<dbReference type="Pfam" id="PF07589">
    <property type="entry name" value="PEP-CTERM"/>
    <property type="match status" value="1"/>
</dbReference>
<dbReference type="InterPro" id="IPR048031">
    <property type="entry name" value="ScyD/ScyE-like"/>
</dbReference>
<feature type="chain" id="PRO_5046579246" evidence="2">
    <location>
        <begin position="27"/>
        <end position="435"/>
    </location>
</feature>
<feature type="compositionally biased region" description="Polar residues" evidence="1">
    <location>
        <begin position="237"/>
        <end position="250"/>
    </location>
</feature>
<dbReference type="EMBL" id="JACJTE010000043">
    <property type="protein sequence ID" value="MBD2564139.1"/>
    <property type="molecule type" value="Genomic_DNA"/>
</dbReference>
<organism evidence="4 5">
    <name type="scientific">Nostoc linckia FACHB-391</name>
    <dbReference type="NCBI Taxonomy" id="2692906"/>
    <lineage>
        <taxon>Bacteria</taxon>
        <taxon>Bacillati</taxon>
        <taxon>Cyanobacteriota</taxon>
        <taxon>Cyanophyceae</taxon>
        <taxon>Nostocales</taxon>
        <taxon>Nostocaceae</taxon>
        <taxon>Nostoc</taxon>
    </lineage>
</organism>
<feature type="region of interest" description="Disordered" evidence="1">
    <location>
        <begin position="225"/>
        <end position="250"/>
    </location>
</feature>
<evidence type="ECO:0000313" key="4">
    <source>
        <dbReference type="EMBL" id="MBD2564139.1"/>
    </source>
</evidence>
<feature type="domain" description="Ice-binding protein C-terminal" evidence="3">
    <location>
        <begin position="388"/>
        <end position="411"/>
    </location>
</feature>
<sequence>MKLKQLTITCLTFCVTAFSGMKAASAASFSVIADGLYNAGGLSFGPDGNLYVTEAGIGGSGACVPPASGQGDALCYGKSGAVTKIENGKTERILTGLPSLALPNGTGAGGPRDIQFDAKGKPYVLIGYGANPVFRDRNLGYTDLGKIIAPDFNTNSWTSVADIANYELANNPDGGDVSSNPLGFVIDGNNLVAVDAGANTLLSVNTENNDVQAIVAFPQDILTNPVFPPSGTPPTEPSQVPSQGEPPQSQFAAQAVPSSVAKGLDGAYYVSQFTGFPFPEGGAKIYRVGADGLPTVFADGFTQLTDLEFDTEGNLYALQYANQSAWKGNFDGSVIKIATDGTRTTLLSGNGLESPSALTIGSDGAVYVTNRGDRPGQGQVLRIENTKSVPEPDSALGVFAIGVLGIAWLHKKRALTPSLIKVSTNKLFNFQCLKV</sequence>